<organism evidence="3 4">
    <name type="scientific">Patiria miniata</name>
    <name type="common">Bat star</name>
    <name type="synonym">Asterina miniata</name>
    <dbReference type="NCBI Taxonomy" id="46514"/>
    <lineage>
        <taxon>Eukaryota</taxon>
        <taxon>Metazoa</taxon>
        <taxon>Echinodermata</taxon>
        <taxon>Eleutherozoa</taxon>
        <taxon>Asterozoa</taxon>
        <taxon>Asteroidea</taxon>
        <taxon>Valvatacea</taxon>
        <taxon>Valvatida</taxon>
        <taxon>Asterinidae</taxon>
        <taxon>Patiria</taxon>
    </lineage>
</organism>
<dbReference type="GO" id="GO:0005886">
    <property type="term" value="C:plasma membrane"/>
    <property type="evidence" value="ECO:0007669"/>
    <property type="project" value="TreeGrafter"/>
</dbReference>
<evidence type="ECO:0000313" key="3">
    <source>
        <dbReference type="EnsemblMetazoa" id="XP_038063242.1"/>
    </source>
</evidence>
<protein>
    <recommendedName>
        <fullName evidence="5">RCR-type E3 ubiquitin transferase</fullName>
    </recommendedName>
</protein>
<feature type="compositionally biased region" description="Basic and acidic residues" evidence="2">
    <location>
        <begin position="871"/>
        <end position="886"/>
    </location>
</feature>
<dbReference type="Gene3D" id="2.130.10.30">
    <property type="entry name" value="Regulator of chromosome condensation 1/beta-lactamase-inhibitor protein II"/>
    <property type="match status" value="2"/>
</dbReference>
<dbReference type="GO" id="GO:0007411">
    <property type="term" value="P:axon guidance"/>
    <property type="evidence" value="ECO:0007669"/>
    <property type="project" value="TreeGrafter"/>
</dbReference>
<reference evidence="3" key="1">
    <citation type="submission" date="2022-11" db="UniProtKB">
        <authorList>
            <consortium name="EnsemblMetazoa"/>
        </authorList>
    </citation>
    <scope>IDENTIFICATION</scope>
</reference>
<name>A0A914AHP6_PATMI</name>
<evidence type="ECO:0000256" key="2">
    <source>
        <dbReference type="SAM" id="MobiDB-lite"/>
    </source>
</evidence>
<feature type="region of interest" description="Disordered" evidence="2">
    <location>
        <begin position="29"/>
        <end position="73"/>
    </location>
</feature>
<dbReference type="EnsemblMetazoa" id="XM_038207314.1">
    <property type="protein sequence ID" value="XP_038063242.1"/>
    <property type="gene ID" value="LOC119733949"/>
</dbReference>
<dbReference type="OMA" id="FNPIAAE"/>
<dbReference type="GO" id="GO:0061630">
    <property type="term" value="F:ubiquitin protein ligase activity"/>
    <property type="evidence" value="ECO:0007669"/>
    <property type="project" value="TreeGrafter"/>
</dbReference>
<dbReference type="AlphaFoldDB" id="A0A914AHP6"/>
<dbReference type="OrthoDB" id="6050183at2759"/>
<evidence type="ECO:0008006" key="5">
    <source>
        <dbReference type="Google" id="ProtNLM"/>
    </source>
</evidence>
<dbReference type="PROSITE" id="PS50012">
    <property type="entry name" value="RCC1_3"/>
    <property type="match status" value="1"/>
</dbReference>
<dbReference type="Proteomes" id="UP000887568">
    <property type="component" value="Unplaced"/>
</dbReference>
<dbReference type="GeneID" id="119733949"/>
<dbReference type="InterPro" id="IPR009091">
    <property type="entry name" value="RCC1/BLIP-II"/>
</dbReference>
<evidence type="ECO:0000313" key="4">
    <source>
        <dbReference type="Proteomes" id="UP000887568"/>
    </source>
</evidence>
<sequence>MAVVFEQGGRVQEFLHGRESAGLVFHQLFAQQEEPKDKKPNQAKKNKKDGVEKAKTSDKTKKDVSPDSIRFQPPNIELQGNASAFSIYATVREYVLERDMMERELILIRANSAAGKREESGHEAEEVAKTEDALRLPKVVGIGLRSVFVLIRDTHSSYPLLCARALQALLDMLQGQTPEGLSKEPDDMIDSLFELLLDLTIDHRQEGPENLPGLPSISSLSCACLLSLIIASGNTGKMLAGIAAILMSTGSLSQQAFKVPSILSSLQRSVHAVLLGKTHFPDWLTSGIPSQSQLDSWEVQNIDIDACCDNNSAIASDGSYLYIHTDTGLYKIGSGFSSTIKGHIYAANREFHSHERGWLGLARGQLLYKNVSQDQHSGAGCEAVVVDTESLKEIGTFEIPIIGGTSASLLFSDGDNIGCVSAVNDDTFVVQSFNPQSSPVLKTGELPVKLARKSLLAYGPWPGSGDKELHLEKQEIETGMNSEGMYVAAGKEFSLIRTNSGKVLFMGKAQSLGIKQTGQPSTKWSELPITKSPKIVQCSVGHDGYHAALLGEDGNVYFAGTARKGEDGDQVKGRRQLKPSKPKKMLKMDGKTAVYVACNNGSTAVVTKEGELYLFGKDTHNADSSTGLYTELKNVKVTQVALGKAHTCILTSSGAVHTAGINNKGQCGRGPALGHGAGKDGKNANMAQKEAVSPEDVCGNGGGEGANVAAAQLMRTLIAEGEAAADILAPGAEEDPEEEERDDEQCEHEWKADQCMICSLCGLCTGYGDSCVNTFQPGRNPGMVCGCGSGDSGCTKCGCCKVCAGEAHERRVLAPAIPPRDVGPDGGGNFLGALVQHGNILQHKLLAQLRYGMNRQQDGKHRRVGFIMNQDKGKDEGSTSGDDRDVERDYGQHVIHPPGPVTLPLPATQVACGLHHTVVLLKNGEVYGFGLGNHGQLGQGDSGSRTAPVQLQVPETVVQVAAGSNHTVLLGVSGNVYTCGNFQKGQLCRAILEESNAPGAVSHSRPGPVPDMGPQYGRKATWVGASGDQTFIKVDEALINPRMLENSLVFANQSVIGVVPRNGAAGVRCLMLSRLDGTCNSYTEQDTSFNYEDTSVCLDPLYNVLWCFSPASATITCHSVFQPSVRPIPTLPSSASVLTPELALPSPTPSVQVSRSHCALHMLACLDTLTAAQEAQLTVVAAQTERQCITKVYSKEDFNSVNRFEGESCGDFFSLPLF</sequence>
<dbReference type="InterPro" id="IPR000408">
    <property type="entry name" value="Reg_chr_condens"/>
</dbReference>
<feature type="repeat" description="RCC1" evidence="1">
    <location>
        <begin position="924"/>
        <end position="973"/>
    </location>
</feature>
<dbReference type="GO" id="GO:0008582">
    <property type="term" value="P:regulation of synaptic assembly at neuromuscular junction"/>
    <property type="evidence" value="ECO:0007669"/>
    <property type="project" value="TreeGrafter"/>
</dbReference>
<evidence type="ECO:0000256" key="1">
    <source>
        <dbReference type="PROSITE-ProRule" id="PRU00235"/>
    </source>
</evidence>
<dbReference type="PROSITE" id="PS00626">
    <property type="entry name" value="RCC1_2"/>
    <property type="match status" value="2"/>
</dbReference>
<accession>A0A914AHP6</accession>
<dbReference type="Pfam" id="PF13540">
    <property type="entry name" value="RCC1_2"/>
    <property type="match status" value="1"/>
</dbReference>
<feature type="compositionally biased region" description="Basic and acidic residues" evidence="2">
    <location>
        <begin position="48"/>
        <end position="65"/>
    </location>
</feature>
<dbReference type="GO" id="GO:0005634">
    <property type="term" value="C:nucleus"/>
    <property type="evidence" value="ECO:0007669"/>
    <property type="project" value="TreeGrafter"/>
</dbReference>
<dbReference type="SUPFAM" id="SSF50985">
    <property type="entry name" value="RCC1/BLIP-II"/>
    <property type="match status" value="1"/>
</dbReference>
<proteinExistence type="predicted"/>
<dbReference type="RefSeq" id="XP_038063242.1">
    <property type="nucleotide sequence ID" value="XM_038207314.1"/>
</dbReference>
<keyword evidence="4" id="KW-1185">Reference proteome</keyword>
<dbReference type="Pfam" id="PF00415">
    <property type="entry name" value="RCC1"/>
    <property type="match status" value="1"/>
</dbReference>
<dbReference type="PANTHER" id="PTHR45943">
    <property type="entry name" value="E3 UBIQUITIN-PROTEIN LIGASE MYCBP2"/>
    <property type="match status" value="1"/>
</dbReference>
<dbReference type="PRINTS" id="PR00633">
    <property type="entry name" value="RCCNDNSATION"/>
</dbReference>
<feature type="region of interest" description="Disordered" evidence="2">
    <location>
        <begin position="866"/>
        <end position="886"/>
    </location>
</feature>
<dbReference type="PANTHER" id="PTHR45943:SF1">
    <property type="entry name" value="E3 UBIQUITIN-PROTEIN LIGASE MYCBP2"/>
    <property type="match status" value="1"/>
</dbReference>